<comment type="caution">
    <text evidence="2">The sequence shown here is derived from an EMBL/GenBank/DDBJ whole genome shotgun (WGS) entry which is preliminary data.</text>
</comment>
<sequence>MCSEGFGNRLASQPPPDAGSGARCHTVPMPSYSTPFSSTGRHYFIYFIIHHHHYYYPMVTPYPRHPTPPYDHSLSVQEGNYITM</sequence>
<protein>
    <submittedName>
        <fullName evidence="2">Uncharacterized protein</fullName>
    </submittedName>
</protein>
<evidence type="ECO:0000313" key="2">
    <source>
        <dbReference type="EMBL" id="MPC90320.1"/>
    </source>
</evidence>
<dbReference type="EMBL" id="VSRR010083961">
    <property type="protein sequence ID" value="MPC90320.1"/>
    <property type="molecule type" value="Genomic_DNA"/>
</dbReference>
<accession>A0A5B7J0L1</accession>
<evidence type="ECO:0000313" key="3">
    <source>
        <dbReference type="Proteomes" id="UP000324222"/>
    </source>
</evidence>
<reference evidence="2 3" key="1">
    <citation type="submission" date="2019-05" db="EMBL/GenBank/DDBJ databases">
        <title>Another draft genome of Portunus trituberculatus and its Hox gene families provides insights of decapod evolution.</title>
        <authorList>
            <person name="Jeong J.-H."/>
            <person name="Song I."/>
            <person name="Kim S."/>
            <person name="Choi T."/>
            <person name="Kim D."/>
            <person name="Ryu S."/>
            <person name="Kim W."/>
        </authorList>
    </citation>
    <scope>NUCLEOTIDE SEQUENCE [LARGE SCALE GENOMIC DNA]</scope>
    <source>
        <tissue evidence="2">Muscle</tissue>
    </source>
</reference>
<name>A0A5B7J0L1_PORTR</name>
<dbReference type="Proteomes" id="UP000324222">
    <property type="component" value="Unassembled WGS sequence"/>
</dbReference>
<keyword evidence="3" id="KW-1185">Reference proteome</keyword>
<feature type="region of interest" description="Disordered" evidence="1">
    <location>
        <begin position="1"/>
        <end position="24"/>
    </location>
</feature>
<proteinExistence type="predicted"/>
<organism evidence="2 3">
    <name type="scientific">Portunus trituberculatus</name>
    <name type="common">Swimming crab</name>
    <name type="synonym">Neptunus trituberculatus</name>
    <dbReference type="NCBI Taxonomy" id="210409"/>
    <lineage>
        <taxon>Eukaryota</taxon>
        <taxon>Metazoa</taxon>
        <taxon>Ecdysozoa</taxon>
        <taxon>Arthropoda</taxon>
        <taxon>Crustacea</taxon>
        <taxon>Multicrustacea</taxon>
        <taxon>Malacostraca</taxon>
        <taxon>Eumalacostraca</taxon>
        <taxon>Eucarida</taxon>
        <taxon>Decapoda</taxon>
        <taxon>Pleocyemata</taxon>
        <taxon>Brachyura</taxon>
        <taxon>Eubrachyura</taxon>
        <taxon>Portunoidea</taxon>
        <taxon>Portunidae</taxon>
        <taxon>Portuninae</taxon>
        <taxon>Portunus</taxon>
    </lineage>
</organism>
<dbReference type="AlphaFoldDB" id="A0A5B7J0L1"/>
<gene>
    <name evidence="2" type="ORF">E2C01_085297</name>
</gene>
<evidence type="ECO:0000256" key="1">
    <source>
        <dbReference type="SAM" id="MobiDB-lite"/>
    </source>
</evidence>